<feature type="compositionally biased region" description="Basic and acidic residues" evidence="1">
    <location>
        <begin position="91"/>
        <end position="102"/>
    </location>
</feature>
<feature type="signal peptide" evidence="2">
    <location>
        <begin position="1"/>
        <end position="22"/>
    </location>
</feature>
<keyword evidence="4" id="KW-1185">Reference proteome</keyword>
<dbReference type="EMBL" id="JAUSRO010000001">
    <property type="protein sequence ID" value="MDP9898193.1"/>
    <property type="molecule type" value="Genomic_DNA"/>
</dbReference>
<reference evidence="3 4" key="1">
    <citation type="submission" date="2023-07" db="EMBL/GenBank/DDBJ databases">
        <title>Sorghum-associated microbial communities from plants grown in Nebraska, USA.</title>
        <authorList>
            <person name="Schachtman D."/>
        </authorList>
    </citation>
    <scope>NUCLEOTIDE SEQUENCE [LARGE SCALE GENOMIC DNA]</scope>
    <source>
        <strain evidence="3 4">DS1607</strain>
    </source>
</reference>
<proteinExistence type="predicted"/>
<evidence type="ECO:0000313" key="3">
    <source>
        <dbReference type="EMBL" id="MDP9898193.1"/>
    </source>
</evidence>
<feature type="chain" id="PRO_5045762726" evidence="2">
    <location>
        <begin position="23"/>
        <end position="175"/>
    </location>
</feature>
<evidence type="ECO:0000313" key="4">
    <source>
        <dbReference type="Proteomes" id="UP001226867"/>
    </source>
</evidence>
<organism evidence="3 4">
    <name type="scientific">Variovorax ginsengisoli</name>
    <dbReference type="NCBI Taxonomy" id="363844"/>
    <lineage>
        <taxon>Bacteria</taxon>
        <taxon>Pseudomonadati</taxon>
        <taxon>Pseudomonadota</taxon>
        <taxon>Betaproteobacteria</taxon>
        <taxon>Burkholderiales</taxon>
        <taxon>Comamonadaceae</taxon>
        <taxon>Variovorax</taxon>
    </lineage>
</organism>
<dbReference type="RefSeq" id="WP_307688006.1">
    <property type="nucleotide sequence ID" value="NZ_JAUSRO010000001.1"/>
</dbReference>
<protein>
    <submittedName>
        <fullName evidence="3">Uncharacterized protein</fullName>
    </submittedName>
</protein>
<evidence type="ECO:0000256" key="1">
    <source>
        <dbReference type="SAM" id="MobiDB-lite"/>
    </source>
</evidence>
<feature type="region of interest" description="Disordered" evidence="1">
    <location>
        <begin position="58"/>
        <end position="103"/>
    </location>
</feature>
<evidence type="ECO:0000256" key="2">
    <source>
        <dbReference type="SAM" id="SignalP"/>
    </source>
</evidence>
<name>A0ABT9S1G2_9BURK</name>
<dbReference type="Proteomes" id="UP001226867">
    <property type="component" value="Unassembled WGS sequence"/>
</dbReference>
<accession>A0ABT9S1G2</accession>
<gene>
    <name evidence="3" type="ORF">J2W36_000426</name>
</gene>
<sequence length="175" mass="18785">MKLIALLILPAATAAFVFPAMGQERVWRCGNEYTNNAAVAGQRKCQVMEGGNVTVIQGTRPSGARVQPAPSGDPGTGLAASRAPSGSPRVDAAEQRARDGEARSVLQAELRRAEARQAELQREYNGGEPEKQGAEARNHQKYLDRVAEMKAALARNDMDIAGIRRELGRLPPLGN</sequence>
<keyword evidence="2" id="KW-0732">Signal</keyword>
<comment type="caution">
    <text evidence="3">The sequence shown here is derived from an EMBL/GenBank/DDBJ whole genome shotgun (WGS) entry which is preliminary data.</text>
</comment>